<accession>A0A840CID7</accession>
<organism evidence="2 3">
    <name type="scientific">Dysgonomonas hofstadii</name>
    <dbReference type="NCBI Taxonomy" id="637886"/>
    <lineage>
        <taxon>Bacteria</taxon>
        <taxon>Pseudomonadati</taxon>
        <taxon>Bacteroidota</taxon>
        <taxon>Bacteroidia</taxon>
        <taxon>Bacteroidales</taxon>
        <taxon>Dysgonomonadaceae</taxon>
        <taxon>Dysgonomonas</taxon>
    </lineage>
</organism>
<protein>
    <recommendedName>
        <fullName evidence="1">BioF2-like acetyltransferase domain-containing protein</fullName>
    </recommendedName>
</protein>
<dbReference type="InterPro" id="IPR038740">
    <property type="entry name" value="BioF2-like_GNAT_dom"/>
</dbReference>
<dbReference type="EMBL" id="JACIEP010000002">
    <property type="protein sequence ID" value="MBB4034961.1"/>
    <property type="molecule type" value="Genomic_DNA"/>
</dbReference>
<keyword evidence="3" id="KW-1185">Reference proteome</keyword>
<dbReference type="SUPFAM" id="SSF55729">
    <property type="entry name" value="Acyl-CoA N-acyltransferases (Nat)"/>
    <property type="match status" value="1"/>
</dbReference>
<sequence length="310" mass="35804">MKIEIYKSGLKAEWDGFVRNSKNGTFLFYRDFIEYHGDRFGDYSLMFYDGGSLVALMPGHIRDRIYYSHQGLTYGGLIMGEQTTASLVMEIFEYLTVTFRHQGIKKIIYKAVPHIYHKLPSEEDLYALFRYKAVLTTRNISSTIFLPEKIKYSDSRKNGLKKAKKNNLRVERSDNLDSFWQILSANLKERYDKKPVHTLAEITYLEAKFPNNIHLFSVTDADQILGGCLVFVTDTVIHAQYTAATEEGKNKGAVDIVIDHIINVAYPDKKYFDYGTSTENDGWYLNENLIYQKEGFGARATIYDIYTIEL</sequence>
<evidence type="ECO:0000313" key="3">
    <source>
        <dbReference type="Proteomes" id="UP000555103"/>
    </source>
</evidence>
<evidence type="ECO:0000313" key="2">
    <source>
        <dbReference type="EMBL" id="MBB4034961.1"/>
    </source>
</evidence>
<proteinExistence type="predicted"/>
<comment type="caution">
    <text evidence="2">The sequence shown here is derived from an EMBL/GenBank/DDBJ whole genome shotgun (WGS) entry which is preliminary data.</text>
</comment>
<gene>
    <name evidence="2" type="ORF">GGR21_000848</name>
</gene>
<feature type="domain" description="BioF2-like acetyltransferase" evidence="1">
    <location>
        <begin position="161"/>
        <end position="279"/>
    </location>
</feature>
<evidence type="ECO:0000259" key="1">
    <source>
        <dbReference type="Pfam" id="PF13480"/>
    </source>
</evidence>
<dbReference type="InterPro" id="IPR016181">
    <property type="entry name" value="Acyl_CoA_acyltransferase"/>
</dbReference>
<reference evidence="2 3" key="1">
    <citation type="submission" date="2020-08" db="EMBL/GenBank/DDBJ databases">
        <title>Genomic Encyclopedia of Type Strains, Phase IV (KMG-IV): sequencing the most valuable type-strain genomes for metagenomic binning, comparative biology and taxonomic classification.</title>
        <authorList>
            <person name="Goeker M."/>
        </authorList>
    </citation>
    <scope>NUCLEOTIDE SEQUENCE [LARGE SCALE GENOMIC DNA]</scope>
    <source>
        <strain evidence="2 3">DSM 104969</strain>
    </source>
</reference>
<dbReference type="Proteomes" id="UP000555103">
    <property type="component" value="Unassembled WGS sequence"/>
</dbReference>
<name>A0A840CID7_9BACT</name>
<dbReference type="AlphaFoldDB" id="A0A840CID7"/>
<dbReference type="Gene3D" id="3.40.630.30">
    <property type="match status" value="1"/>
</dbReference>
<dbReference type="Pfam" id="PF13480">
    <property type="entry name" value="Acetyltransf_6"/>
    <property type="match status" value="1"/>
</dbReference>
<dbReference type="RefSeq" id="WP_183305888.1">
    <property type="nucleotide sequence ID" value="NZ_JACIEP010000002.1"/>
</dbReference>